<evidence type="ECO:0000256" key="4">
    <source>
        <dbReference type="ARBA" id="ARBA00022833"/>
    </source>
</evidence>
<keyword evidence="11" id="KW-1185">Reference proteome</keyword>
<dbReference type="PANTHER" id="PTHR24082:SF283">
    <property type="entry name" value="NUCLEAR HORMONE RECEPTOR HR96"/>
    <property type="match status" value="1"/>
</dbReference>
<dbReference type="GO" id="GO:0030154">
    <property type="term" value="P:cell differentiation"/>
    <property type="evidence" value="ECO:0007669"/>
    <property type="project" value="TreeGrafter"/>
</dbReference>
<dbReference type="Gene3D" id="3.30.50.10">
    <property type="entry name" value="Erythroid Transcription Factor GATA-1, subunit A"/>
    <property type="match status" value="1"/>
</dbReference>
<dbReference type="SUPFAM" id="SSF57716">
    <property type="entry name" value="Glucocorticoid receptor-like (DNA-binding domain)"/>
    <property type="match status" value="1"/>
</dbReference>
<sequence>MSSSSLSSEYKLATDALCMVCEARAQGYYSGVLTCKTCQNFFDCHSVKKTFICEKNQNCGVRAAIPTYCQRCRLRKCLDVGMTKIVSEGKLYGSAQFESIPELLFEEIVKKLAASYANSSINHNIQKTTSILQLSISENALINRINAWRIVAPFMENELKRTVNLMAQMPGLHRFGEEDKVTLLKKNVFLVFFLRNLKNFDIHGYPLPSFIIPFYILSTLFGCSFDKISVFIHCVKLLQLDDKQIAVFTGFAFFHLFSVADRKQNQFQDHNNLVLINKVYRTVLLKLLSKQRKNLRTFLNALTVKSTLRQLFFEKTRKVFGISTTPP</sequence>
<dbReference type="InterPro" id="IPR035500">
    <property type="entry name" value="NHR-like_dom_sf"/>
</dbReference>
<keyword evidence="5" id="KW-0805">Transcription regulation</keyword>
<keyword evidence="3" id="KW-0863">Zinc-finger</keyword>
<gene>
    <name evidence="10" type="ORF">CRE_24203</name>
</gene>
<dbReference type="PRINTS" id="PR00047">
    <property type="entry name" value="STROIDFINGER"/>
</dbReference>
<reference evidence="10" key="1">
    <citation type="submission" date="2007-07" db="EMBL/GenBank/DDBJ databases">
        <title>PCAP assembly of the Caenorhabditis remanei genome.</title>
        <authorList>
            <consortium name="The Caenorhabditis remanei Sequencing Consortium"/>
            <person name="Wilson R.K."/>
        </authorList>
    </citation>
    <scope>NUCLEOTIDE SEQUENCE [LARGE SCALE GENOMIC DNA]</scope>
    <source>
        <strain evidence="10">PB4641</strain>
    </source>
</reference>
<dbReference type="GO" id="GO:0045944">
    <property type="term" value="P:positive regulation of transcription by RNA polymerase II"/>
    <property type="evidence" value="ECO:0007669"/>
    <property type="project" value="TreeGrafter"/>
</dbReference>
<dbReference type="eggNOG" id="KOG4846">
    <property type="taxonomic scope" value="Eukaryota"/>
</dbReference>
<protein>
    <submittedName>
        <fullName evidence="10">Uncharacterized protein</fullName>
    </submittedName>
</protein>
<dbReference type="PROSITE" id="PS51030">
    <property type="entry name" value="NUCLEAR_REC_DBD_2"/>
    <property type="match status" value="1"/>
</dbReference>
<dbReference type="OrthoDB" id="6355676at2759"/>
<keyword evidence="4" id="KW-0862">Zinc</keyword>
<evidence type="ECO:0000256" key="8">
    <source>
        <dbReference type="ARBA" id="ARBA00023170"/>
    </source>
</evidence>
<dbReference type="STRING" id="31234.E3NCW1"/>
<keyword evidence="9" id="KW-0539">Nucleus</keyword>
<evidence type="ECO:0000256" key="6">
    <source>
        <dbReference type="ARBA" id="ARBA00023125"/>
    </source>
</evidence>
<evidence type="ECO:0000256" key="7">
    <source>
        <dbReference type="ARBA" id="ARBA00023163"/>
    </source>
</evidence>
<name>E3NCW1_CAERE</name>
<evidence type="ECO:0000256" key="1">
    <source>
        <dbReference type="ARBA" id="ARBA00005993"/>
    </source>
</evidence>
<dbReference type="AlphaFoldDB" id="E3NCW1"/>
<accession>E3NCW1</accession>
<comment type="similarity">
    <text evidence="1">Belongs to the nuclear hormone receptor family.</text>
</comment>
<keyword evidence="7" id="KW-0804">Transcription</keyword>
<dbReference type="HOGENOM" id="CLU_850575_0_0_1"/>
<keyword evidence="8" id="KW-0675">Receptor</keyword>
<evidence type="ECO:0000313" key="10">
    <source>
        <dbReference type="EMBL" id="EFO93379.1"/>
    </source>
</evidence>
<evidence type="ECO:0000256" key="5">
    <source>
        <dbReference type="ARBA" id="ARBA00023015"/>
    </source>
</evidence>
<dbReference type="GO" id="GO:0004879">
    <property type="term" value="F:nuclear receptor activity"/>
    <property type="evidence" value="ECO:0007669"/>
    <property type="project" value="TreeGrafter"/>
</dbReference>
<dbReference type="InterPro" id="IPR013088">
    <property type="entry name" value="Znf_NHR/GATA"/>
</dbReference>
<dbReference type="Proteomes" id="UP000008281">
    <property type="component" value="Unassembled WGS sequence"/>
</dbReference>
<keyword evidence="6" id="KW-0238">DNA-binding</keyword>
<dbReference type="Gene3D" id="1.10.565.10">
    <property type="entry name" value="Retinoid X Receptor"/>
    <property type="match status" value="1"/>
</dbReference>
<dbReference type="InterPro" id="IPR050234">
    <property type="entry name" value="Nuclear_hormone_rcpt_NR1"/>
</dbReference>
<dbReference type="EMBL" id="DS268603">
    <property type="protein sequence ID" value="EFO93379.1"/>
    <property type="molecule type" value="Genomic_DNA"/>
</dbReference>
<dbReference type="SMART" id="SM00399">
    <property type="entry name" value="ZnF_C4"/>
    <property type="match status" value="1"/>
</dbReference>
<dbReference type="InterPro" id="IPR001628">
    <property type="entry name" value="Znf_hrmn_rcpt"/>
</dbReference>
<keyword evidence="2" id="KW-0479">Metal-binding</keyword>
<dbReference type="SUPFAM" id="SSF48508">
    <property type="entry name" value="Nuclear receptor ligand-binding domain"/>
    <property type="match status" value="1"/>
</dbReference>
<evidence type="ECO:0000313" key="11">
    <source>
        <dbReference type="Proteomes" id="UP000008281"/>
    </source>
</evidence>
<dbReference type="GO" id="GO:0000122">
    <property type="term" value="P:negative regulation of transcription by RNA polymerase II"/>
    <property type="evidence" value="ECO:0007669"/>
    <property type="project" value="TreeGrafter"/>
</dbReference>
<evidence type="ECO:0000256" key="9">
    <source>
        <dbReference type="ARBA" id="ARBA00023242"/>
    </source>
</evidence>
<dbReference type="GO" id="GO:0008270">
    <property type="term" value="F:zinc ion binding"/>
    <property type="evidence" value="ECO:0007669"/>
    <property type="project" value="UniProtKB-KW"/>
</dbReference>
<dbReference type="GO" id="GO:0000978">
    <property type="term" value="F:RNA polymerase II cis-regulatory region sequence-specific DNA binding"/>
    <property type="evidence" value="ECO:0007669"/>
    <property type="project" value="TreeGrafter"/>
</dbReference>
<evidence type="ECO:0000256" key="2">
    <source>
        <dbReference type="ARBA" id="ARBA00022723"/>
    </source>
</evidence>
<dbReference type="PANTHER" id="PTHR24082">
    <property type="entry name" value="NUCLEAR HORMONE RECEPTOR"/>
    <property type="match status" value="1"/>
</dbReference>
<proteinExistence type="inferred from homology"/>
<evidence type="ECO:0000256" key="3">
    <source>
        <dbReference type="ARBA" id="ARBA00022771"/>
    </source>
</evidence>
<organism evidence="11">
    <name type="scientific">Caenorhabditis remanei</name>
    <name type="common">Caenorhabditis vulgaris</name>
    <dbReference type="NCBI Taxonomy" id="31234"/>
    <lineage>
        <taxon>Eukaryota</taxon>
        <taxon>Metazoa</taxon>
        <taxon>Ecdysozoa</taxon>
        <taxon>Nematoda</taxon>
        <taxon>Chromadorea</taxon>
        <taxon>Rhabditida</taxon>
        <taxon>Rhabditina</taxon>
        <taxon>Rhabditomorpha</taxon>
        <taxon>Rhabditoidea</taxon>
        <taxon>Rhabditidae</taxon>
        <taxon>Peloderinae</taxon>
        <taxon>Caenorhabditis</taxon>
    </lineage>
</organism>
<dbReference type="Pfam" id="PF00105">
    <property type="entry name" value="zf-C4"/>
    <property type="match status" value="1"/>
</dbReference>